<dbReference type="EMBL" id="CM017877">
    <property type="protein sequence ID" value="KAG1346700.1"/>
    <property type="molecule type" value="Genomic_DNA"/>
</dbReference>
<reference evidence="1" key="2">
    <citation type="submission" date="2019-07" db="EMBL/GenBank/DDBJ databases">
        <authorList>
            <person name="Yang Y."/>
            <person name="Bocs S."/>
            <person name="Baudouin L."/>
        </authorList>
    </citation>
    <scope>NUCLEOTIDE SEQUENCE</scope>
    <source>
        <tissue evidence="1">Spear leaf of Hainan Tall coconut</tissue>
    </source>
</reference>
<organism evidence="1 2">
    <name type="scientific">Cocos nucifera</name>
    <name type="common">Coconut palm</name>
    <dbReference type="NCBI Taxonomy" id="13894"/>
    <lineage>
        <taxon>Eukaryota</taxon>
        <taxon>Viridiplantae</taxon>
        <taxon>Streptophyta</taxon>
        <taxon>Embryophyta</taxon>
        <taxon>Tracheophyta</taxon>
        <taxon>Spermatophyta</taxon>
        <taxon>Magnoliopsida</taxon>
        <taxon>Liliopsida</taxon>
        <taxon>Arecaceae</taxon>
        <taxon>Arecoideae</taxon>
        <taxon>Cocoseae</taxon>
        <taxon>Attaleinae</taxon>
        <taxon>Cocos</taxon>
    </lineage>
</organism>
<reference evidence="1" key="1">
    <citation type="journal article" date="2017" name="Gigascience">
        <title>The genome draft of coconut (Cocos nucifera).</title>
        <authorList>
            <person name="Xiao Y."/>
            <person name="Xu P."/>
            <person name="Fan H."/>
            <person name="Baudouin L."/>
            <person name="Xia W."/>
            <person name="Bocs S."/>
            <person name="Xu J."/>
            <person name="Li Q."/>
            <person name="Guo A."/>
            <person name="Zhou L."/>
            <person name="Li J."/>
            <person name="Wu Y."/>
            <person name="Ma Z."/>
            <person name="Armero A."/>
            <person name="Issali A.E."/>
            <person name="Liu N."/>
            <person name="Peng M."/>
            <person name="Yang Y."/>
        </authorList>
    </citation>
    <scope>NUCLEOTIDE SEQUENCE</scope>
    <source>
        <tissue evidence="1">Spear leaf of Hainan Tall coconut</tissue>
    </source>
</reference>
<dbReference type="PANTHER" id="PTHR31934">
    <property type="entry name" value="ALPHA/BETA-HYDROLASES SUPERFAMILY PROTEIN"/>
    <property type="match status" value="1"/>
</dbReference>
<gene>
    <name evidence="1" type="ORF">COCNU_06G005290</name>
</gene>
<accession>A0A8K0IB58</accession>
<keyword evidence="1" id="KW-0808">Transferase</keyword>
<dbReference type="AlphaFoldDB" id="A0A8K0IB58"/>
<protein>
    <submittedName>
        <fullName evidence="1">Putative Lecithin:cholesterol/phospholipid:diacylglycerol acyltransferase</fullName>
    </submittedName>
</protein>
<proteinExistence type="predicted"/>
<comment type="caution">
    <text evidence="1">The sequence shown here is derived from an EMBL/GenBank/DDBJ whole genome shotgun (WGS) entry which is preliminary data.</text>
</comment>
<dbReference type="Proteomes" id="UP000797356">
    <property type="component" value="Chromosome 6"/>
</dbReference>
<name>A0A8K0IB58_COCNU</name>
<evidence type="ECO:0000313" key="1">
    <source>
        <dbReference type="EMBL" id="KAG1346700.1"/>
    </source>
</evidence>
<dbReference type="OrthoDB" id="2016516at2759"/>
<dbReference type="SUPFAM" id="SSF53474">
    <property type="entry name" value="alpha/beta-Hydrolases"/>
    <property type="match status" value="1"/>
</dbReference>
<dbReference type="GO" id="GO:0016746">
    <property type="term" value="F:acyltransferase activity"/>
    <property type="evidence" value="ECO:0007669"/>
    <property type="project" value="UniProtKB-KW"/>
</dbReference>
<sequence>MVKTTAEHGDRYPGWNGRLYGKLPVNVKRQPTHLSNVTTSPRKFGSELVNSPRKLATALDAIHFPTAERIAVYQLYWFVFLIELGLSIHLPNPSQPEVESDISRSTEMDDYFIRLLKLSSYITHRFIKFIEYLVIRDVERVSQDSEASFSRWNGRIAVYQLYWFVFLIELGLSIHLPNPSQPEVESDISRSTEMDDYFIRLLKLSSYITHRFIKFIEYLVIRDVERVSQDSEASFSRWNGRIICRMTITLQGSSEDIGWLQRTEGLPPVEDGTTQFMELLHDISLLDLSLQASVEKNAWELKQYIEELYWGSGKQVLLLGHSKGGVDAAAALSLYWSDLKEKVAGLALVQSPYGGSPLASDILREGQIADKEARRIMEFIICKLIKGDIRALEDLTYEKRKDFITKHRLPSEQIPLISFHTEASVAPGVLATMSLIAHAELPWLPFPHFFSECDENCSGEAGRKVPVLIPLAAAMAVSALHLRLRYGEKSDGLVARCDAEVPGSVVVRPDRKLDHTWMVQASLKKDQFEADASEMCEALLTMLVEIGRKKQVIADAAWPTRDGCINGWHHEMESMQKALHL</sequence>
<dbReference type="Gene3D" id="3.40.50.1820">
    <property type="entry name" value="alpha/beta hydrolase"/>
    <property type="match status" value="1"/>
</dbReference>
<dbReference type="InterPro" id="IPR029058">
    <property type="entry name" value="AB_hydrolase_fold"/>
</dbReference>
<dbReference type="PANTHER" id="PTHR31934:SF5">
    <property type="entry name" value="OS05G0557900 PROTEIN"/>
    <property type="match status" value="1"/>
</dbReference>
<evidence type="ECO:0000313" key="2">
    <source>
        <dbReference type="Proteomes" id="UP000797356"/>
    </source>
</evidence>
<keyword evidence="2" id="KW-1185">Reference proteome</keyword>
<keyword evidence="1" id="KW-0012">Acyltransferase</keyword>